<evidence type="ECO:0000256" key="7">
    <source>
        <dbReference type="SAM" id="MobiDB-lite"/>
    </source>
</evidence>
<feature type="transmembrane region" description="Helical" evidence="6">
    <location>
        <begin position="103"/>
        <end position="123"/>
    </location>
</feature>
<reference evidence="9" key="1">
    <citation type="journal article" date="2013" name="PLoS ONE">
        <title>Gene expression in gut symbiotic organ of stinkbug affected by extracellular bacterial symbiont.</title>
        <authorList>
            <person name="Futahashi R."/>
            <person name="Tanaka K."/>
            <person name="Tanahashi M."/>
            <person name="Nikoh N."/>
            <person name="Kikuchi Y."/>
            <person name="Lee B.L."/>
            <person name="Fukatsu T."/>
        </authorList>
    </citation>
    <scope>NUCLEOTIDE SEQUENCE</scope>
    <source>
        <tissue evidence="9">Midgut</tissue>
    </source>
</reference>
<accession>R4WDP1</accession>
<sequence length="260" mass="29966">MNDIYDDVLIPRDASVLLEFQEPHQIGASTGPPPSYPNAHSTNSSYEPEDNQKPKSASIFSLSYYQEFFNVNTEEVVKRVKCSLIPNMKVNYFEEYIKNKPDLYGPLWICITLAFTIAMGSNLLDYITTEPQNLPHWKYEFHIITKASLVVFVYVWIIPVILWSFIKWYLASQMYVSAFELICVYGYCLVVYIPLSLFWIVHINYLQWILLVLAVSSSGLVLVSTVQPMLTNKNYSIVGGVILLHVFFSIVIFLSFFHVK</sequence>
<keyword evidence="3 6" id="KW-0812">Transmembrane</keyword>
<evidence type="ECO:0000313" key="9">
    <source>
        <dbReference type="EMBL" id="BAN20924.1"/>
    </source>
</evidence>
<dbReference type="PANTHER" id="PTHR12822:SF2">
    <property type="entry name" value="PROTEIN YIPF"/>
    <property type="match status" value="1"/>
</dbReference>
<protein>
    <recommendedName>
        <fullName evidence="6">Protein YIPF</fullName>
    </recommendedName>
</protein>
<dbReference type="AlphaFoldDB" id="R4WDP1"/>
<feature type="transmembrane region" description="Helical" evidence="6">
    <location>
        <begin position="143"/>
        <end position="166"/>
    </location>
</feature>
<dbReference type="InterPro" id="IPR006977">
    <property type="entry name" value="Yip1_dom"/>
</dbReference>
<keyword evidence="5 6" id="KW-0472">Membrane</keyword>
<feature type="transmembrane region" description="Helical" evidence="6">
    <location>
        <begin position="205"/>
        <end position="223"/>
    </location>
</feature>
<dbReference type="GO" id="GO:0031267">
    <property type="term" value="F:small GTPase binding"/>
    <property type="evidence" value="ECO:0007669"/>
    <property type="project" value="InterPro"/>
</dbReference>
<dbReference type="PANTHER" id="PTHR12822">
    <property type="entry name" value="PROTEIN YIPF"/>
    <property type="match status" value="1"/>
</dbReference>
<evidence type="ECO:0000256" key="6">
    <source>
        <dbReference type="RuleBase" id="RU361264"/>
    </source>
</evidence>
<dbReference type="GO" id="GO:0000139">
    <property type="term" value="C:Golgi membrane"/>
    <property type="evidence" value="ECO:0007669"/>
    <property type="project" value="UniProtKB-SubCell"/>
</dbReference>
<keyword evidence="4 6" id="KW-1133">Transmembrane helix</keyword>
<evidence type="ECO:0000259" key="8">
    <source>
        <dbReference type="Pfam" id="PF04893"/>
    </source>
</evidence>
<evidence type="ECO:0000256" key="5">
    <source>
        <dbReference type="ARBA" id="ARBA00023136"/>
    </source>
</evidence>
<feature type="transmembrane region" description="Helical" evidence="6">
    <location>
        <begin position="235"/>
        <end position="257"/>
    </location>
</feature>
<feature type="transmembrane region" description="Helical" evidence="6">
    <location>
        <begin position="178"/>
        <end position="199"/>
    </location>
</feature>
<name>R4WDP1_RIPPE</name>
<evidence type="ECO:0000256" key="2">
    <source>
        <dbReference type="ARBA" id="ARBA00010596"/>
    </source>
</evidence>
<proteinExistence type="evidence at transcript level"/>
<dbReference type="EMBL" id="AK417709">
    <property type="protein sequence ID" value="BAN20924.1"/>
    <property type="molecule type" value="mRNA"/>
</dbReference>
<feature type="domain" description="Yip1" evidence="8">
    <location>
        <begin position="92"/>
        <end position="251"/>
    </location>
</feature>
<feature type="region of interest" description="Disordered" evidence="7">
    <location>
        <begin position="27"/>
        <end position="54"/>
    </location>
</feature>
<evidence type="ECO:0000256" key="3">
    <source>
        <dbReference type="ARBA" id="ARBA00022692"/>
    </source>
</evidence>
<comment type="subcellular location">
    <subcellularLocation>
        <location evidence="6">Golgi apparatus membrane</location>
        <topology evidence="6">Multi-pass membrane protein</topology>
    </subcellularLocation>
    <subcellularLocation>
        <location evidence="1">Membrane</location>
        <topology evidence="1">Multi-pass membrane protein</topology>
    </subcellularLocation>
</comment>
<evidence type="ECO:0000256" key="1">
    <source>
        <dbReference type="ARBA" id="ARBA00004141"/>
    </source>
</evidence>
<comment type="similarity">
    <text evidence="2 6">Belongs to the YIP1 family.</text>
</comment>
<dbReference type="InterPro" id="IPR039765">
    <property type="entry name" value="Yip5/YIPF1/YIPF2"/>
</dbReference>
<evidence type="ECO:0000256" key="4">
    <source>
        <dbReference type="ARBA" id="ARBA00022989"/>
    </source>
</evidence>
<dbReference type="GO" id="GO:0016192">
    <property type="term" value="P:vesicle-mediated transport"/>
    <property type="evidence" value="ECO:0007669"/>
    <property type="project" value="InterPro"/>
</dbReference>
<dbReference type="Pfam" id="PF04893">
    <property type="entry name" value="Yip1"/>
    <property type="match status" value="1"/>
</dbReference>
<organism evidence="9">
    <name type="scientific">Riptortus pedestris</name>
    <name type="common">Bean bug</name>
    <dbReference type="NCBI Taxonomy" id="329032"/>
    <lineage>
        <taxon>Eukaryota</taxon>
        <taxon>Metazoa</taxon>
        <taxon>Ecdysozoa</taxon>
        <taxon>Arthropoda</taxon>
        <taxon>Hexapoda</taxon>
        <taxon>Insecta</taxon>
        <taxon>Pterygota</taxon>
        <taxon>Neoptera</taxon>
        <taxon>Paraneoptera</taxon>
        <taxon>Hemiptera</taxon>
        <taxon>Heteroptera</taxon>
        <taxon>Panheteroptera</taxon>
        <taxon>Pentatomomorpha</taxon>
        <taxon>Coreoidea</taxon>
        <taxon>Alydidae</taxon>
        <taxon>Riptortus</taxon>
    </lineage>
</organism>